<dbReference type="AlphaFoldDB" id="A0A395HWT8"/>
<feature type="region of interest" description="Disordered" evidence="2">
    <location>
        <begin position="84"/>
        <end position="110"/>
    </location>
</feature>
<feature type="region of interest" description="Disordered" evidence="2">
    <location>
        <begin position="222"/>
        <end position="244"/>
    </location>
</feature>
<evidence type="ECO:0000313" key="4">
    <source>
        <dbReference type="Proteomes" id="UP000248961"/>
    </source>
</evidence>
<proteinExistence type="predicted"/>
<keyword evidence="1" id="KW-0175">Coiled coil</keyword>
<dbReference type="VEuPathDB" id="FungiDB:BO97DRAFT_478115"/>
<gene>
    <name evidence="3" type="ORF">BO97DRAFT_478115</name>
</gene>
<dbReference type="EMBL" id="KZ824285">
    <property type="protein sequence ID" value="RAL11996.1"/>
    <property type="molecule type" value="Genomic_DNA"/>
</dbReference>
<evidence type="ECO:0000256" key="2">
    <source>
        <dbReference type="SAM" id="MobiDB-lite"/>
    </source>
</evidence>
<reference evidence="3 4" key="1">
    <citation type="submission" date="2018-02" db="EMBL/GenBank/DDBJ databases">
        <title>The genomes of Aspergillus section Nigri reveals drivers in fungal speciation.</title>
        <authorList>
            <consortium name="DOE Joint Genome Institute"/>
            <person name="Vesth T.C."/>
            <person name="Nybo J."/>
            <person name="Theobald S."/>
            <person name="Brandl J."/>
            <person name="Frisvad J.C."/>
            <person name="Nielsen K.F."/>
            <person name="Lyhne E.K."/>
            <person name="Kogle M.E."/>
            <person name="Kuo A."/>
            <person name="Riley R."/>
            <person name="Clum A."/>
            <person name="Nolan M."/>
            <person name="Lipzen A."/>
            <person name="Salamov A."/>
            <person name="Henrissat B."/>
            <person name="Wiebenga A."/>
            <person name="De vries R.P."/>
            <person name="Grigoriev I.V."/>
            <person name="Mortensen U.H."/>
            <person name="Andersen M.R."/>
            <person name="Baker S.E."/>
        </authorList>
    </citation>
    <scope>NUCLEOTIDE SEQUENCE [LARGE SCALE GENOMIC DNA]</scope>
    <source>
        <strain evidence="3 4">CBS 101889</strain>
    </source>
</reference>
<dbReference type="Proteomes" id="UP000248961">
    <property type="component" value="Unassembled WGS sequence"/>
</dbReference>
<keyword evidence="4" id="KW-1185">Reference proteome</keyword>
<dbReference type="SUPFAM" id="SSF57997">
    <property type="entry name" value="Tropomyosin"/>
    <property type="match status" value="1"/>
</dbReference>
<feature type="compositionally biased region" description="Basic and acidic residues" evidence="2">
    <location>
        <begin position="84"/>
        <end position="98"/>
    </location>
</feature>
<organism evidence="3 4">
    <name type="scientific">Aspergillus homomorphus (strain CBS 101889)</name>
    <dbReference type="NCBI Taxonomy" id="1450537"/>
    <lineage>
        <taxon>Eukaryota</taxon>
        <taxon>Fungi</taxon>
        <taxon>Dikarya</taxon>
        <taxon>Ascomycota</taxon>
        <taxon>Pezizomycotina</taxon>
        <taxon>Eurotiomycetes</taxon>
        <taxon>Eurotiomycetidae</taxon>
        <taxon>Eurotiales</taxon>
        <taxon>Aspergillaceae</taxon>
        <taxon>Aspergillus</taxon>
        <taxon>Aspergillus subgen. Circumdati</taxon>
    </lineage>
</organism>
<dbReference type="GeneID" id="37204894"/>
<sequence length="685" mass="77811">MSNRNRLSLQELREDKKLLDAVCDEDQSAELTPEWFEQNLHRQVTEAEQRTIDLDRENTVLKHQLSALRNALEETEKDILEHQRELKNTRKDLKASKEKNKKKKKDLRRDLENANKKSAIWRERSTLAENLLNEAKTTLRDFEKKLQHRNTSFSTLQDTTRKACKKAQEEKRELGRQLRNESYNAGKLCKVTNTLERENELLKEKLRRVVRTANEQDKLMGISMKGKSGSNNNGKKRNDRNNQRDLEMVDILDEKSQSKALAGFGKRLSSFSKYASSFAGFESQDANLHNELDMQDFHSDSDINTNTGFGGKWWVDKPPPKKEMPKGYVAQLWNSFRENILVDEGVSSWPAPKPRVPLPDPSTEPRLPAIINARKRGYGSLGLDDAAMAPDAVGEVGEGIKRMRMDELPSGWPSKEPDSGFMAITKMLDDLNVSRAYLDEMTPEMALEKCLTIIRDALQTKMERTPTIDELLQSVVWYLQQSTVVNRGPLDIQPQVKPVQPPLVPEARVISIKSPTEQASTTPTKFLPREKTKFVGPSYLPPTHKPTHLRHSFPPTAKQWTKLSQDKEFADAVEVKTQEGPEYVLMPTETRDFRKFSGAVDDPKKPLLGTVTWSCISAGVCVLAYICVNNILSSSGDTSSWLHSNEIPLQFMRLVRSSQISHDQLLQQVQYGAAKMADINASMLG</sequence>
<feature type="coiled-coil region" evidence="1">
    <location>
        <begin position="164"/>
        <end position="215"/>
    </location>
</feature>
<dbReference type="STRING" id="1450537.A0A395HWT8"/>
<dbReference type="OrthoDB" id="4489569at2759"/>
<protein>
    <submittedName>
        <fullName evidence="3">Uncharacterized protein</fullName>
    </submittedName>
</protein>
<evidence type="ECO:0000313" key="3">
    <source>
        <dbReference type="EMBL" id="RAL11996.1"/>
    </source>
</evidence>
<evidence type="ECO:0000256" key="1">
    <source>
        <dbReference type="SAM" id="Coils"/>
    </source>
</evidence>
<name>A0A395HWT8_ASPHC</name>
<dbReference type="RefSeq" id="XP_025551150.1">
    <property type="nucleotide sequence ID" value="XM_025700605.1"/>
</dbReference>
<accession>A0A395HWT8</accession>